<feature type="domain" description="ParB-like N-terminal" evidence="1">
    <location>
        <begin position="62"/>
        <end position="109"/>
    </location>
</feature>
<evidence type="ECO:0000313" key="3">
    <source>
        <dbReference type="Proteomes" id="UP000233491"/>
    </source>
</evidence>
<dbReference type="CDD" id="cd16387">
    <property type="entry name" value="ParB_N_Srx"/>
    <property type="match status" value="1"/>
</dbReference>
<reference evidence="2 3" key="1">
    <citation type="submission" date="2017-12" db="EMBL/GenBank/DDBJ databases">
        <title>Anaerobic carbon monoxide metabolism by Pleomorphomonas carboxyditropha sp. nov., a new mesophilic hydrogenogenic carboxidotroph.</title>
        <authorList>
            <person name="Esquivel-Elizondo S."/>
            <person name="Krajmalnik-Brown R."/>
        </authorList>
    </citation>
    <scope>NUCLEOTIDE SEQUENCE [LARGE SCALE GENOMIC DNA]</scope>
    <source>
        <strain evidence="2 3">R5-392</strain>
    </source>
</reference>
<sequence length="295" mass="32096">MRVIETAHMSPPPAVDPGPAPMLDWLPLTKLVIDDDYQRTLGIGNWKAIRKIADNFSWSKFAPVLVAPIEGGVFAVIDGQHRAHAAQICGFERVPCQITQMNKAEQARAFAAVNGDVVKVTTWQVYRAAIMAGEDWAVAIRDCAEAAGCQVMTGNKPNTAKAAGEIYSIMAIGELIGSYGAEPVTACLKMIKAAKLFGSWPENWAYGVLIPVMKALLSRPYAMQRGKWVSRFLDDELDVLVLQEQAGRELRALRMRGATPPQKKDMFEALVGDQIDKALGDKAEAPPARIGGKHG</sequence>
<dbReference type="RefSeq" id="WP_101288151.1">
    <property type="nucleotide sequence ID" value="NZ_FOUQ01000001.1"/>
</dbReference>
<dbReference type="OrthoDB" id="4545778at2"/>
<proteinExistence type="predicted"/>
<evidence type="ECO:0000313" key="2">
    <source>
        <dbReference type="EMBL" id="PKR90888.1"/>
    </source>
</evidence>
<dbReference type="Gene3D" id="3.90.1530.10">
    <property type="entry name" value="Conserved hypothetical protein from pyrococcus furiosus pfu- 392566-001, ParB domain"/>
    <property type="match status" value="1"/>
</dbReference>
<dbReference type="AlphaFoldDB" id="A0A1I4Q6Z9"/>
<evidence type="ECO:0000259" key="1">
    <source>
        <dbReference type="Pfam" id="PF02195"/>
    </source>
</evidence>
<accession>A0A1I4Q6Z9</accession>
<dbReference type="EMBL" id="PJNW01000002">
    <property type="protein sequence ID" value="PKR90888.1"/>
    <property type="molecule type" value="Genomic_DNA"/>
</dbReference>
<protein>
    <recommendedName>
        <fullName evidence="1">ParB-like N-terminal domain-containing protein</fullName>
    </recommendedName>
</protein>
<dbReference type="Pfam" id="PF02195">
    <property type="entry name" value="ParB_N"/>
    <property type="match status" value="1"/>
</dbReference>
<dbReference type="InterPro" id="IPR036086">
    <property type="entry name" value="ParB/Sulfiredoxin_sf"/>
</dbReference>
<name>A0A1I4Q6Z9_9HYPH</name>
<comment type="caution">
    <text evidence="2">The sequence shown here is derived from an EMBL/GenBank/DDBJ whole genome shotgun (WGS) entry which is preliminary data.</text>
</comment>
<keyword evidence="3" id="KW-1185">Reference proteome</keyword>
<gene>
    <name evidence="2" type="ORF">CXZ10_05955</name>
</gene>
<organism evidence="2 3">
    <name type="scientific">Pleomorphomonas diazotrophica</name>
    <dbReference type="NCBI Taxonomy" id="1166257"/>
    <lineage>
        <taxon>Bacteria</taxon>
        <taxon>Pseudomonadati</taxon>
        <taxon>Pseudomonadota</taxon>
        <taxon>Alphaproteobacteria</taxon>
        <taxon>Hyphomicrobiales</taxon>
        <taxon>Pleomorphomonadaceae</taxon>
        <taxon>Pleomorphomonas</taxon>
    </lineage>
</organism>
<dbReference type="InterPro" id="IPR003115">
    <property type="entry name" value="ParB_N"/>
</dbReference>
<dbReference type="SUPFAM" id="SSF110849">
    <property type="entry name" value="ParB/Sulfiredoxin"/>
    <property type="match status" value="1"/>
</dbReference>
<dbReference type="Proteomes" id="UP000233491">
    <property type="component" value="Unassembled WGS sequence"/>
</dbReference>